<dbReference type="PROSITE" id="PS50893">
    <property type="entry name" value="ABC_TRANSPORTER_2"/>
    <property type="match status" value="1"/>
</dbReference>
<protein>
    <submittedName>
        <fullName evidence="6">ABC transporter ATP-binding protein</fullName>
    </submittedName>
</protein>
<name>A0ABY8WUY6_9BACT</name>
<dbReference type="InterPro" id="IPR027417">
    <property type="entry name" value="P-loop_NTPase"/>
</dbReference>
<evidence type="ECO:0000313" key="6">
    <source>
        <dbReference type="EMBL" id="WIO45697.1"/>
    </source>
</evidence>
<dbReference type="InterPro" id="IPR003439">
    <property type="entry name" value="ABC_transporter-like_ATP-bd"/>
</dbReference>
<feature type="region of interest" description="Disordered" evidence="4">
    <location>
        <begin position="241"/>
        <end position="311"/>
    </location>
</feature>
<evidence type="ECO:0000256" key="1">
    <source>
        <dbReference type="ARBA" id="ARBA00022448"/>
    </source>
</evidence>
<evidence type="ECO:0000259" key="5">
    <source>
        <dbReference type="PROSITE" id="PS50893"/>
    </source>
</evidence>
<dbReference type="InterPro" id="IPR003593">
    <property type="entry name" value="AAA+_ATPase"/>
</dbReference>
<feature type="compositionally biased region" description="Basic and acidic residues" evidence="4">
    <location>
        <begin position="254"/>
        <end position="277"/>
    </location>
</feature>
<gene>
    <name evidence="6" type="ORF">SEML1_0054</name>
</gene>
<organism evidence="6 7">
    <name type="scientific">Candidatus Southlakia epibionticum</name>
    <dbReference type="NCBI Taxonomy" id="3043284"/>
    <lineage>
        <taxon>Bacteria</taxon>
        <taxon>Candidatus Saccharimonadota</taxon>
        <taxon>Candidatus Saccharimonadia</taxon>
        <taxon>Candidatus Saccharimonadales</taxon>
        <taxon>Candidatus Saccharimonadaceae</taxon>
        <taxon>Candidatus Southlakia</taxon>
    </lineage>
</organism>
<dbReference type="InterPro" id="IPR015854">
    <property type="entry name" value="ABC_transpr_LolD-like"/>
</dbReference>
<evidence type="ECO:0000256" key="4">
    <source>
        <dbReference type="SAM" id="MobiDB-lite"/>
    </source>
</evidence>
<dbReference type="CDD" id="cd03255">
    <property type="entry name" value="ABC_MJ0796_LolCDE_FtsE"/>
    <property type="match status" value="1"/>
</dbReference>
<evidence type="ECO:0000256" key="2">
    <source>
        <dbReference type="ARBA" id="ARBA00022741"/>
    </source>
</evidence>
<dbReference type="PANTHER" id="PTHR24220">
    <property type="entry name" value="IMPORT ATP-BINDING PROTEIN"/>
    <property type="match status" value="1"/>
</dbReference>
<dbReference type="PANTHER" id="PTHR24220:SF86">
    <property type="entry name" value="ABC TRANSPORTER ABCH.1"/>
    <property type="match status" value="1"/>
</dbReference>
<accession>A0ABY8WUY6</accession>
<feature type="domain" description="ABC transporter" evidence="5">
    <location>
        <begin position="11"/>
        <end position="249"/>
    </location>
</feature>
<keyword evidence="7" id="KW-1185">Reference proteome</keyword>
<proteinExistence type="predicted"/>
<dbReference type="SMART" id="SM00382">
    <property type="entry name" value="AAA"/>
    <property type="match status" value="1"/>
</dbReference>
<dbReference type="Proteomes" id="UP001177295">
    <property type="component" value="Chromosome"/>
</dbReference>
<keyword evidence="2" id="KW-0547">Nucleotide-binding</keyword>
<dbReference type="InterPro" id="IPR017871">
    <property type="entry name" value="ABC_transporter-like_CS"/>
</dbReference>
<evidence type="ECO:0000256" key="3">
    <source>
        <dbReference type="ARBA" id="ARBA00022840"/>
    </source>
</evidence>
<reference evidence="6 7" key="1">
    <citation type="journal article" date="2023" name="Cell">
        <title>Genetic manipulation of Patescibacteria provides mechanistic insights into microbial dark matter and the epibiotic lifestyle.</title>
        <authorList>
            <person name="Wang Y."/>
            <person name="Gallagher L.A."/>
            <person name="Andrade P.A."/>
            <person name="Liu A."/>
            <person name="Humphreys I.R."/>
            <person name="Turkarslan S."/>
            <person name="Cutler K.J."/>
            <person name="Arrieta-Ortiz M.L."/>
            <person name="Li Y."/>
            <person name="Radey M.C."/>
            <person name="McLean J.S."/>
            <person name="Cong Q."/>
            <person name="Baker D."/>
            <person name="Baliga N.S."/>
            <person name="Peterson S.B."/>
            <person name="Mougous J.D."/>
        </authorList>
    </citation>
    <scope>NUCLEOTIDE SEQUENCE [LARGE SCALE GENOMIC DNA]</scope>
    <source>
        <strain evidence="6 7">ML1</strain>
    </source>
</reference>
<dbReference type="GO" id="GO:0005524">
    <property type="term" value="F:ATP binding"/>
    <property type="evidence" value="ECO:0007669"/>
    <property type="project" value="UniProtKB-KW"/>
</dbReference>
<keyword evidence="3 6" id="KW-0067">ATP-binding</keyword>
<keyword evidence="1" id="KW-0813">Transport</keyword>
<dbReference type="SUPFAM" id="SSF52540">
    <property type="entry name" value="P-loop containing nucleoside triphosphate hydrolases"/>
    <property type="match status" value="1"/>
</dbReference>
<dbReference type="Pfam" id="PF00005">
    <property type="entry name" value="ABC_tran"/>
    <property type="match status" value="1"/>
</dbReference>
<dbReference type="RefSeq" id="WP_376754070.1">
    <property type="nucleotide sequence ID" value="NZ_CP124550.1"/>
</dbReference>
<dbReference type="PROSITE" id="PS00211">
    <property type="entry name" value="ABC_TRANSPORTER_1"/>
    <property type="match status" value="1"/>
</dbReference>
<sequence length="311" mass="33807">MIAKTGTAPVIQLKGLTKRYGIGDTARDVLDSVNLKIEQGEFIAVMGPSGCGKTTLLNVIGLLDRPDSGEYSLNGTSAARLSGAQRARARATQIGIVFQSFNLINRLTVLENVALPLTYQGVSRVKRLERASEILKTFHLQEREYYMPWQLSGGQMQRVAIARALVSKPSIILADEPTGNLDSRSSHVIMEELAQLHKQGNTIIMVTHNPNLTSYASRVINMLDGKIASDTKIRIASGNESEKPVKVSLNARRAAKEEKSETRSAKKKLAKEAKNDDQPAANDPEPSEPDGAEASSSGQPSDQTERKKAES</sequence>
<dbReference type="Gene3D" id="3.40.50.300">
    <property type="entry name" value="P-loop containing nucleotide triphosphate hydrolases"/>
    <property type="match status" value="1"/>
</dbReference>
<dbReference type="EMBL" id="CP124550">
    <property type="protein sequence ID" value="WIO45697.1"/>
    <property type="molecule type" value="Genomic_DNA"/>
</dbReference>
<evidence type="ECO:0000313" key="7">
    <source>
        <dbReference type="Proteomes" id="UP001177295"/>
    </source>
</evidence>
<dbReference type="InterPro" id="IPR017911">
    <property type="entry name" value="MacB-like_ATP-bd"/>
</dbReference>